<organism evidence="2 3">
    <name type="scientific">Nonomuraea antimicrobica</name>
    <dbReference type="NCBI Taxonomy" id="561173"/>
    <lineage>
        <taxon>Bacteria</taxon>
        <taxon>Bacillati</taxon>
        <taxon>Actinomycetota</taxon>
        <taxon>Actinomycetes</taxon>
        <taxon>Streptosporangiales</taxon>
        <taxon>Streptosporangiaceae</taxon>
        <taxon>Nonomuraea</taxon>
    </lineage>
</organism>
<proteinExistence type="predicted"/>
<evidence type="ECO:0000313" key="2">
    <source>
        <dbReference type="EMBL" id="GAA3670362.1"/>
    </source>
</evidence>
<dbReference type="Proteomes" id="UP001500902">
    <property type="component" value="Unassembled WGS sequence"/>
</dbReference>
<accession>A0ABP7BWK0</accession>
<gene>
    <name evidence="2" type="ORF">GCM10022224_038210</name>
</gene>
<evidence type="ECO:0000256" key="1">
    <source>
        <dbReference type="SAM" id="Phobius"/>
    </source>
</evidence>
<feature type="transmembrane region" description="Helical" evidence="1">
    <location>
        <begin position="50"/>
        <end position="71"/>
    </location>
</feature>
<comment type="caution">
    <text evidence="2">The sequence shown here is derived from an EMBL/GenBank/DDBJ whole genome shotgun (WGS) entry which is preliminary data.</text>
</comment>
<keyword evidence="1" id="KW-1133">Transmembrane helix</keyword>
<sequence>MTAQHTLATRPAQASWTMQALRAVAVLHVVALLFQAVTAGMLLSSPGGRALHATSGMALAVIGLLHVVTAILVRWPGGGSARFIGPAAGLLVFTVVAMVLGMAHVKVVHLPLGVLLFGGGVAQLIRVMARPGKV</sequence>
<evidence type="ECO:0000313" key="3">
    <source>
        <dbReference type="Proteomes" id="UP001500902"/>
    </source>
</evidence>
<keyword evidence="1" id="KW-0472">Membrane</keyword>
<keyword evidence="3" id="KW-1185">Reference proteome</keyword>
<dbReference type="RefSeq" id="WP_344879191.1">
    <property type="nucleotide sequence ID" value="NZ_BAAAZP010000074.1"/>
</dbReference>
<reference evidence="3" key="1">
    <citation type="journal article" date="2019" name="Int. J. Syst. Evol. Microbiol.">
        <title>The Global Catalogue of Microorganisms (GCM) 10K type strain sequencing project: providing services to taxonomists for standard genome sequencing and annotation.</title>
        <authorList>
            <consortium name="The Broad Institute Genomics Platform"/>
            <consortium name="The Broad Institute Genome Sequencing Center for Infectious Disease"/>
            <person name="Wu L."/>
            <person name="Ma J."/>
        </authorList>
    </citation>
    <scope>NUCLEOTIDE SEQUENCE [LARGE SCALE GENOMIC DNA]</scope>
    <source>
        <strain evidence="3">JCM 16904</strain>
    </source>
</reference>
<evidence type="ECO:0008006" key="4">
    <source>
        <dbReference type="Google" id="ProtNLM"/>
    </source>
</evidence>
<protein>
    <recommendedName>
        <fullName evidence="4">Integral membrane protein</fullName>
    </recommendedName>
</protein>
<dbReference type="EMBL" id="BAAAZP010000074">
    <property type="protein sequence ID" value="GAA3670362.1"/>
    <property type="molecule type" value="Genomic_DNA"/>
</dbReference>
<feature type="transmembrane region" description="Helical" evidence="1">
    <location>
        <begin position="20"/>
        <end position="44"/>
    </location>
</feature>
<feature type="transmembrane region" description="Helical" evidence="1">
    <location>
        <begin position="109"/>
        <end position="129"/>
    </location>
</feature>
<name>A0ABP7BWK0_9ACTN</name>
<keyword evidence="1" id="KW-0812">Transmembrane</keyword>
<feature type="transmembrane region" description="Helical" evidence="1">
    <location>
        <begin position="83"/>
        <end position="103"/>
    </location>
</feature>